<comment type="cofactor">
    <cofactor evidence="1">
        <name>heme</name>
        <dbReference type="ChEBI" id="CHEBI:30413"/>
    </cofactor>
</comment>
<dbReference type="GO" id="GO:0005789">
    <property type="term" value="C:endoplasmic reticulum membrane"/>
    <property type="evidence" value="ECO:0007669"/>
    <property type="project" value="UniProtKB-SubCell"/>
</dbReference>
<name>A0A7R8UEZ4_HERIL</name>
<proteinExistence type="inferred from homology"/>
<keyword evidence="10" id="KW-0560">Oxidoreductase</keyword>
<dbReference type="Pfam" id="PF00067">
    <property type="entry name" value="p450"/>
    <property type="match status" value="1"/>
</dbReference>
<accession>A0A7R8UEZ4</accession>
<keyword evidence="8" id="KW-0256">Endoplasmic reticulum</keyword>
<evidence type="ECO:0000256" key="6">
    <source>
        <dbReference type="ARBA" id="ARBA00022617"/>
    </source>
</evidence>
<keyword evidence="7" id="KW-0479">Metal-binding</keyword>
<sequence>MNCEIQGKARQEIEGVLNRHNGEVSYEAMMGMRYLDCIIFETLRKYSMRMANKDYCVPNSDKKIPKGMRTLIPVYSIHHDPDIYPNPEILDPNRFTSEKKRKRHSM</sequence>
<organism evidence="14 15">
    <name type="scientific">Hermetia illucens</name>
    <name type="common">Black soldier fly</name>
    <dbReference type="NCBI Taxonomy" id="343691"/>
    <lineage>
        <taxon>Eukaryota</taxon>
        <taxon>Metazoa</taxon>
        <taxon>Ecdysozoa</taxon>
        <taxon>Arthropoda</taxon>
        <taxon>Hexapoda</taxon>
        <taxon>Insecta</taxon>
        <taxon>Pterygota</taxon>
        <taxon>Neoptera</taxon>
        <taxon>Endopterygota</taxon>
        <taxon>Diptera</taxon>
        <taxon>Brachycera</taxon>
        <taxon>Stratiomyomorpha</taxon>
        <taxon>Stratiomyidae</taxon>
        <taxon>Hermetiinae</taxon>
        <taxon>Hermetia</taxon>
    </lineage>
</organism>
<evidence type="ECO:0000256" key="9">
    <source>
        <dbReference type="ARBA" id="ARBA00022848"/>
    </source>
</evidence>
<keyword evidence="12" id="KW-0503">Monooxygenase</keyword>
<dbReference type="InterPro" id="IPR036396">
    <property type="entry name" value="Cyt_P450_sf"/>
</dbReference>
<evidence type="ECO:0000256" key="11">
    <source>
        <dbReference type="ARBA" id="ARBA00023004"/>
    </source>
</evidence>
<dbReference type="GO" id="GO:0005506">
    <property type="term" value="F:iron ion binding"/>
    <property type="evidence" value="ECO:0007669"/>
    <property type="project" value="InterPro"/>
</dbReference>
<evidence type="ECO:0008006" key="16">
    <source>
        <dbReference type="Google" id="ProtNLM"/>
    </source>
</evidence>
<evidence type="ECO:0000256" key="1">
    <source>
        <dbReference type="ARBA" id="ARBA00001971"/>
    </source>
</evidence>
<comment type="similarity">
    <text evidence="5">Belongs to the cytochrome P450 family.</text>
</comment>
<keyword evidence="9" id="KW-0492">Microsome</keyword>
<comment type="function">
    <text evidence="2">May be involved in the metabolism of insect hormones and in the breakdown of synthetic insecticides.</text>
</comment>
<evidence type="ECO:0000256" key="8">
    <source>
        <dbReference type="ARBA" id="ARBA00022824"/>
    </source>
</evidence>
<dbReference type="SUPFAM" id="SSF48264">
    <property type="entry name" value="Cytochrome P450"/>
    <property type="match status" value="1"/>
</dbReference>
<dbReference type="InterPro" id="IPR002403">
    <property type="entry name" value="Cyt_P450_E_grp-IV"/>
</dbReference>
<evidence type="ECO:0000256" key="13">
    <source>
        <dbReference type="ARBA" id="ARBA00023136"/>
    </source>
</evidence>
<dbReference type="PANTHER" id="PTHR24292">
    <property type="entry name" value="CYTOCHROME P450"/>
    <property type="match status" value="1"/>
</dbReference>
<dbReference type="PRINTS" id="PR00465">
    <property type="entry name" value="EP450IV"/>
</dbReference>
<dbReference type="Proteomes" id="UP000594454">
    <property type="component" value="Chromosome 1"/>
</dbReference>
<evidence type="ECO:0000256" key="10">
    <source>
        <dbReference type="ARBA" id="ARBA00023002"/>
    </source>
</evidence>
<evidence type="ECO:0000256" key="5">
    <source>
        <dbReference type="ARBA" id="ARBA00010617"/>
    </source>
</evidence>
<keyword evidence="6" id="KW-0349">Heme</keyword>
<reference evidence="14 15" key="1">
    <citation type="submission" date="2020-11" db="EMBL/GenBank/DDBJ databases">
        <authorList>
            <person name="Wallbank WR R."/>
            <person name="Pardo Diaz C."/>
            <person name="Kozak K."/>
            <person name="Martin S."/>
            <person name="Jiggins C."/>
            <person name="Moest M."/>
            <person name="Warren A I."/>
            <person name="Generalovic N T."/>
            <person name="Byers J.R.P. K."/>
            <person name="Montejo-Kovacevich G."/>
            <person name="Yen C E."/>
        </authorList>
    </citation>
    <scope>NUCLEOTIDE SEQUENCE [LARGE SCALE GENOMIC DNA]</scope>
</reference>
<dbReference type="GO" id="GO:0004497">
    <property type="term" value="F:monooxygenase activity"/>
    <property type="evidence" value="ECO:0007669"/>
    <property type="project" value="UniProtKB-KW"/>
</dbReference>
<evidence type="ECO:0000256" key="4">
    <source>
        <dbReference type="ARBA" id="ARBA00004406"/>
    </source>
</evidence>
<dbReference type="InterPro" id="IPR001128">
    <property type="entry name" value="Cyt_P450"/>
</dbReference>
<dbReference type="InParanoid" id="A0A7R8UEZ4"/>
<keyword evidence="15" id="KW-1185">Reference proteome</keyword>
<evidence type="ECO:0000256" key="2">
    <source>
        <dbReference type="ARBA" id="ARBA00003690"/>
    </source>
</evidence>
<protein>
    <recommendedName>
        <fullName evidence="16">Cytochrome P450</fullName>
    </recommendedName>
</protein>
<dbReference type="AlphaFoldDB" id="A0A7R8UEZ4"/>
<evidence type="ECO:0000256" key="12">
    <source>
        <dbReference type="ARBA" id="ARBA00023033"/>
    </source>
</evidence>
<dbReference type="PANTHER" id="PTHR24292:SF54">
    <property type="entry name" value="CYP9F3-RELATED"/>
    <property type="match status" value="1"/>
</dbReference>
<comment type="subcellular location">
    <subcellularLocation>
        <location evidence="4">Endoplasmic reticulum membrane</location>
        <topology evidence="4">Peripheral membrane protein</topology>
    </subcellularLocation>
    <subcellularLocation>
        <location evidence="3">Microsome membrane</location>
        <topology evidence="3">Peripheral membrane protein</topology>
    </subcellularLocation>
</comment>
<dbReference type="InterPro" id="IPR050476">
    <property type="entry name" value="Insect_CytP450_Detox"/>
</dbReference>
<dbReference type="Gene3D" id="1.10.630.10">
    <property type="entry name" value="Cytochrome P450"/>
    <property type="match status" value="1"/>
</dbReference>
<keyword evidence="13" id="KW-0472">Membrane</keyword>
<keyword evidence="11" id="KW-0408">Iron</keyword>
<evidence type="ECO:0000313" key="14">
    <source>
        <dbReference type="EMBL" id="CAD7079541.1"/>
    </source>
</evidence>
<gene>
    <name evidence="14" type="ORF">HERILL_LOCUS2754</name>
</gene>
<evidence type="ECO:0000256" key="3">
    <source>
        <dbReference type="ARBA" id="ARBA00004174"/>
    </source>
</evidence>
<dbReference type="OrthoDB" id="2789670at2759"/>
<evidence type="ECO:0000313" key="15">
    <source>
        <dbReference type="Proteomes" id="UP000594454"/>
    </source>
</evidence>
<dbReference type="OMA" id="MANKDYC"/>
<dbReference type="GO" id="GO:0020037">
    <property type="term" value="F:heme binding"/>
    <property type="evidence" value="ECO:0007669"/>
    <property type="project" value="InterPro"/>
</dbReference>
<dbReference type="EMBL" id="LR899009">
    <property type="protein sequence ID" value="CAD7079541.1"/>
    <property type="molecule type" value="Genomic_DNA"/>
</dbReference>
<evidence type="ECO:0000256" key="7">
    <source>
        <dbReference type="ARBA" id="ARBA00022723"/>
    </source>
</evidence>
<dbReference type="GO" id="GO:0016705">
    <property type="term" value="F:oxidoreductase activity, acting on paired donors, with incorporation or reduction of molecular oxygen"/>
    <property type="evidence" value="ECO:0007669"/>
    <property type="project" value="InterPro"/>
</dbReference>